<accession>A0A7C1K084</accession>
<proteinExistence type="predicted"/>
<organism evidence="2">
    <name type="scientific">Caldilinea aerophila</name>
    <dbReference type="NCBI Taxonomy" id="133453"/>
    <lineage>
        <taxon>Bacteria</taxon>
        <taxon>Bacillati</taxon>
        <taxon>Chloroflexota</taxon>
        <taxon>Caldilineae</taxon>
        <taxon>Caldilineales</taxon>
        <taxon>Caldilineaceae</taxon>
        <taxon>Caldilinea</taxon>
    </lineage>
</organism>
<feature type="domain" description="Cyclodeaminase/cyclohydrolase" evidence="1">
    <location>
        <begin position="17"/>
        <end position="162"/>
    </location>
</feature>
<dbReference type="EMBL" id="DSMG01000094">
    <property type="protein sequence ID" value="HDX31689.1"/>
    <property type="molecule type" value="Genomic_DNA"/>
</dbReference>
<dbReference type="Gene3D" id="1.20.120.680">
    <property type="entry name" value="Formiminotetrahydrofolate cyclodeaminase monomer, up-and-down helical bundle"/>
    <property type="match status" value="1"/>
</dbReference>
<sequence length="196" mass="21513">MPEQTQLSAAAVYDVVKRIGEHDHCQAGGTIGLSGALAAALGQATANATRSQQPTDAQDAAAKSMQQTMKRIQQEFLRLADADAEAILEFVALEERGEPLAGYTLLCERPCAMADLAIEAAQAMQDFRTYVCERSRDDLEFALTLMTGVARAAFQLLDSNLRIWPLPELLAAFEPHIVRLSQMLEMLEPKKHIRSL</sequence>
<dbReference type="SUPFAM" id="SSF101262">
    <property type="entry name" value="Methenyltetrahydrofolate cyclohydrolase-like"/>
    <property type="match status" value="1"/>
</dbReference>
<dbReference type="InterPro" id="IPR036178">
    <property type="entry name" value="Formintransfe-cycloase-like_sf"/>
</dbReference>
<name>A0A7C1K084_9CHLR</name>
<dbReference type="Pfam" id="PF04961">
    <property type="entry name" value="FTCD_C"/>
    <property type="match status" value="1"/>
</dbReference>
<dbReference type="AlphaFoldDB" id="A0A7C1K084"/>
<dbReference type="InterPro" id="IPR007044">
    <property type="entry name" value="Cyclodeamin/CycHdrlase"/>
</dbReference>
<protein>
    <recommendedName>
        <fullName evidence="1">Cyclodeaminase/cyclohydrolase domain-containing protein</fullName>
    </recommendedName>
</protein>
<gene>
    <name evidence="2" type="ORF">ENQ20_09380</name>
</gene>
<reference evidence="2" key="1">
    <citation type="journal article" date="2020" name="mSystems">
        <title>Genome- and Community-Level Interaction Insights into Carbon Utilization and Element Cycling Functions of Hydrothermarchaeota in Hydrothermal Sediment.</title>
        <authorList>
            <person name="Zhou Z."/>
            <person name="Liu Y."/>
            <person name="Xu W."/>
            <person name="Pan J."/>
            <person name="Luo Z.H."/>
            <person name="Li M."/>
        </authorList>
    </citation>
    <scope>NUCLEOTIDE SEQUENCE [LARGE SCALE GENOMIC DNA]</scope>
    <source>
        <strain evidence="2">SpSt-289</strain>
    </source>
</reference>
<evidence type="ECO:0000313" key="2">
    <source>
        <dbReference type="EMBL" id="HDX31689.1"/>
    </source>
</evidence>
<dbReference type="GO" id="GO:0003824">
    <property type="term" value="F:catalytic activity"/>
    <property type="evidence" value="ECO:0007669"/>
    <property type="project" value="InterPro"/>
</dbReference>
<evidence type="ECO:0000259" key="1">
    <source>
        <dbReference type="Pfam" id="PF04961"/>
    </source>
</evidence>
<comment type="caution">
    <text evidence="2">The sequence shown here is derived from an EMBL/GenBank/DDBJ whole genome shotgun (WGS) entry which is preliminary data.</text>
</comment>